<organism evidence="1 2">
    <name type="scientific">Mucuna pruriens</name>
    <name type="common">Velvet bean</name>
    <name type="synonym">Dolichos pruriens</name>
    <dbReference type="NCBI Taxonomy" id="157652"/>
    <lineage>
        <taxon>Eukaryota</taxon>
        <taxon>Viridiplantae</taxon>
        <taxon>Streptophyta</taxon>
        <taxon>Embryophyta</taxon>
        <taxon>Tracheophyta</taxon>
        <taxon>Spermatophyta</taxon>
        <taxon>Magnoliopsida</taxon>
        <taxon>eudicotyledons</taxon>
        <taxon>Gunneridae</taxon>
        <taxon>Pentapetalae</taxon>
        <taxon>rosids</taxon>
        <taxon>fabids</taxon>
        <taxon>Fabales</taxon>
        <taxon>Fabaceae</taxon>
        <taxon>Papilionoideae</taxon>
        <taxon>50 kb inversion clade</taxon>
        <taxon>NPAAA clade</taxon>
        <taxon>indigoferoid/millettioid clade</taxon>
        <taxon>Phaseoleae</taxon>
        <taxon>Mucuna</taxon>
    </lineage>
</organism>
<dbReference type="Proteomes" id="UP000257109">
    <property type="component" value="Unassembled WGS sequence"/>
</dbReference>
<proteinExistence type="predicted"/>
<accession>A0A371HB63</accession>
<name>A0A371HB63_MUCPR</name>
<feature type="non-terminal residue" evidence="1">
    <location>
        <position position="1"/>
    </location>
</feature>
<dbReference type="EMBL" id="QJKJ01003081">
    <property type="protein sequence ID" value="RDY00046.1"/>
    <property type="molecule type" value="Genomic_DNA"/>
</dbReference>
<comment type="caution">
    <text evidence="1">The sequence shown here is derived from an EMBL/GenBank/DDBJ whole genome shotgun (WGS) entry which is preliminary data.</text>
</comment>
<reference evidence="1" key="1">
    <citation type="submission" date="2018-05" db="EMBL/GenBank/DDBJ databases">
        <title>Draft genome of Mucuna pruriens seed.</title>
        <authorList>
            <person name="Nnadi N.E."/>
            <person name="Vos R."/>
            <person name="Hasami M.H."/>
            <person name="Devisetty U.K."/>
            <person name="Aguiy J.C."/>
        </authorList>
    </citation>
    <scope>NUCLEOTIDE SEQUENCE [LARGE SCALE GENOMIC DNA]</scope>
    <source>
        <strain evidence="1">JCA_2017</strain>
    </source>
</reference>
<evidence type="ECO:0000313" key="1">
    <source>
        <dbReference type="EMBL" id="RDY00046.1"/>
    </source>
</evidence>
<evidence type="ECO:0000313" key="2">
    <source>
        <dbReference type="Proteomes" id="UP000257109"/>
    </source>
</evidence>
<keyword evidence="2" id="KW-1185">Reference proteome</keyword>
<protein>
    <submittedName>
        <fullName evidence="1">Uncharacterized protein</fullName>
    </submittedName>
</protein>
<gene>
    <name evidence="1" type="ORF">CR513_16821</name>
</gene>
<dbReference type="AlphaFoldDB" id="A0A371HB63"/>
<sequence length="61" mass="6706">MVTLHSSDTWELGACLLPPDKTIVGYHWVFTVKIGSDVVSSCLIWPFTLCLDIVQNDPVSG</sequence>